<dbReference type="AlphaFoldDB" id="A0A0E9U2Y8"/>
<reference evidence="1" key="2">
    <citation type="journal article" date="2015" name="Fish Shellfish Immunol.">
        <title>Early steps in the European eel (Anguilla anguilla)-Vibrio vulnificus interaction in the gills: Role of the RtxA13 toxin.</title>
        <authorList>
            <person name="Callol A."/>
            <person name="Pajuelo D."/>
            <person name="Ebbesson L."/>
            <person name="Teles M."/>
            <person name="MacKenzie S."/>
            <person name="Amaro C."/>
        </authorList>
    </citation>
    <scope>NUCLEOTIDE SEQUENCE</scope>
</reference>
<dbReference type="EMBL" id="GBXM01049022">
    <property type="protein sequence ID" value="JAH59555.1"/>
    <property type="molecule type" value="Transcribed_RNA"/>
</dbReference>
<sequence length="29" mass="3422">MMLCLFRLFVFFSCTLRNVVIALITDELL</sequence>
<evidence type="ECO:0000313" key="1">
    <source>
        <dbReference type="EMBL" id="JAH59555.1"/>
    </source>
</evidence>
<proteinExistence type="predicted"/>
<accession>A0A0E9U2Y8</accession>
<organism evidence="1">
    <name type="scientific">Anguilla anguilla</name>
    <name type="common">European freshwater eel</name>
    <name type="synonym">Muraena anguilla</name>
    <dbReference type="NCBI Taxonomy" id="7936"/>
    <lineage>
        <taxon>Eukaryota</taxon>
        <taxon>Metazoa</taxon>
        <taxon>Chordata</taxon>
        <taxon>Craniata</taxon>
        <taxon>Vertebrata</taxon>
        <taxon>Euteleostomi</taxon>
        <taxon>Actinopterygii</taxon>
        <taxon>Neopterygii</taxon>
        <taxon>Teleostei</taxon>
        <taxon>Anguilliformes</taxon>
        <taxon>Anguillidae</taxon>
        <taxon>Anguilla</taxon>
    </lineage>
</organism>
<reference evidence="1" key="1">
    <citation type="submission" date="2014-11" db="EMBL/GenBank/DDBJ databases">
        <authorList>
            <person name="Amaro Gonzalez C."/>
        </authorList>
    </citation>
    <scope>NUCLEOTIDE SEQUENCE</scope>
</reference>
<name>A0A0E9U2Y8_ANGAN</name>
<protein>
    <submittedName>
        <fullName evidence="1">Uncharacterized protein</fullName>
    </submittedName>
</protein>